<protein>
    <submittedName>
        <fullName evidence="2">TPR_REGION domain-containing protein</fullName>
    </submittedName>
</protein>
<accession>A0A1I7X2Y7</accession>
<keyword evidence="1" id="KW-1185">Reference proteome</keyword>
<dbReference type="WBParaSite" id="Hba_11856">
    <property type="protein sequence ID" value="Hba_11856"/>
    <property type="gene ID" value="Hba_11856"/>
</dbReference>
<sequence length="271" mass="31552">MDLSSVRTPDLTTSRLSVFRRNRSAFACTPLASVKIEDDEMNSSSPEYSYTVQDDSQNIEETIQRYIDVGDFTTATYWIDTSYAKKCENDRNVHVVKLACSKYLYYYDVHIKNYVETGNIFVLKVDYMGISLGFHVFKALTVVREWMRITTLIENNHLVHRHLVFAYYYVNSLFHRKMYTEIIQAPIGGLMDQKNLPVRYPQTTGGFDFFYDSFNQPILGEDLAALDKIAHEMRMFSATMLVYGRTYLLLENREMATQCLTLALFHASWRS</sequence>
<evidence type="ECO:0000313" key="2">
    <source>
        <dbReference type="WBParaSite" id="Hba_11856"/>
    </source>
</evidence>
<dbReference type="InterPro" id="IPR011990">
    <property type="entry name" value="TPR-like_helical_dom_sf"/>
</dbReference>
<name>A0A1I7X2Y7_HETBA</name>
<dbReference type="Proteomes" id="UP000095283">
    <property type="component" value="Unplaced"/>
</dbReference>
<reference evidence="2" key="1">
    <citation type="submission" date="2016-11" db="UniProtKB">
        <authorList>
            <consortium name="WormBaseParasite"/>
        </authorList>
    </citation>
    <scope>IDENTIFICATION</scope>
</reference>
<proteinExistence type="predicted"/>
<dbReference type="AlphaFoldDB" id="A0A1I7X2Y7"/>
<evidence type="ECO:0000313" key="1">
    <source>
        <dbReference type="Proteomes" id="UP000095283"/>
    </source>
</evidence>
<dbReference type="Gene3D" id="1.25.40.10">
    <property type="entry name" value="Tetratricopeptide repeat domain"/>
    <property type="match status" value="1"/>
</dbReference>
<organism evidence="1 2">
    <name type="scientific">Heterorhabditis bacteriophora</name>
    <name type="common">Entomopathogenic nematode worm</name>
    <dbReference type="NCBI Taxonomy" id="37862"/>
    <lineage>
        <taxon>Eukaryota</taxon>
        <taxon>Metazoa</taxon>
        <taxon>Ecdysozoa</taxon>
        <taxon>Nematoda</taxon>
        <taxon>Chromadorea</taxon>
        <taxon>Rhabditida</taxon>
        <taxon>Rhabditina</taxon>
        <taxon>Rhabditomorpha</taxon>
        <taxon>Strongyloidea</taxon>
        <taxon>Heterorhabditidae</taxon>
        <taxon>Heterorhabditis</taxon>
    </lineage>
</organism>